<sequence length="289" mass="30223">MTAPLPALVDCGWLKSQLGAANLVLVDASWYMPAEKRDPDAEFTAAHIPGARRFDFDRDVADTSSPLPHMMPSPALFEEKVRAIGVGRDSRVVVYDGAGIFAAPRAWWMFKAMGHAAVAVLDGGLPAWRAAGGEISSGQPEPVAPGDFVARPDETRIADAASVLSGLQSKAIQVVDARSAARFEGSQPEPRAGLRSGHMPGARNLPFDRILADGRYRAPDEVRAAFDAAGVDAGAPIVASCGSGVTASVLALGAEVAGLGPLAVYDGSWSEWGQETRPELPVVTGAAER</sequence>
<evidence type="ECO:0000256" key="1">
    <source>
        <dbReference type="ARBA" id="ARBA00022679"/>
    </source>
</evidence>
<dbReference type="PANTHER" id="PTHR11364:SF27">
    <property type="entry name" value="SULFURTRANSFERASE"/>
    <property type="match status" value="1"/>
</dbReference>
<comment type="caution">
    <text evidence="4">The sequence shown here is derived from an EMBL/GenBank/DDBJ whole genome shotgun (WGS) entry which is preliminary data.</text>
</comment>
<dbReference type="InterPro" id="IPR036873">
    <property type="entry name" value="Rhodanese-like_dom_sf"/>
</dbReference>
<dbReference type="CDD" id="cd01449">
    <property type="entry name" value="TST_Repeat_2"/>
    <property type="match status" value="1"/>
</dbReference>
<dbReference type="PANTHER" id="PTHR11364">
    <property type="entry name" value="THIOSULFATE SULFERTANSFERASE"/>
    <property type="match status" value="1"/>
</dbReference>
<dbReference type="Pfam" id="PF00581">
    <property type="entry name" value="Rhodanese"/>
    <property type="match status" value="2"/>
</dbReference>
<keyword evidence="5" id="KW-1185">Reference proteome</keyword>
<dbReference type="InterPro" id="IPR001763">
    <property type="entry name" value="Rhodanese-like_dom"/>
</dbReference>
<evidence type="ECO:0000313" key="4">
    <source>
        <dbReference type="EMBL" id="MBO0906184.1"/>
    </source>
</evidence>
<dbReference type="RefSeq" id="WP_207352817.1">
    <property type="nucleotide sequence ID" value="NZ_JAFMPY010000033.1"/>
</dbReference>
<keyword evidence="2" id="KW-0677">Repeat</keyword>
<feature type="domain" description="Rhodanese" evidence="3">
    <location>
        <begin position="19"/>
        <end position="137"/>
    </location>
</feature>
<dbReference type="Gene3D" id="3.40.250.10">
    <property type="entry name" value="Rhodanese-like domain"/>
    <property type="match status" value="2"/>
</dbReference>
<gene>
    <name evidence="4" type="primary">sseA</name>
    <name evidence="4" type="ORF">J1C47_21250</name>
</gene>
<evidence type="ECO:0000256" key="2">
    <source>
        <dbReference type="ARBA" id="ARBA00022737"/>
    </source>
</evidence>
<dbReference type="InterPro" id="IPR001307">
    <property type="entry name" value="Thiosulphate_STrfase_CS"/>
</dbReference>
<dbReference type="PROSITE" id="PS00380">
    <property type="entry name" value="RHODANESE_1"/>
    <property type="match status" value="1"/>
</dbReference>
<dbReference type="EMBL" id="JAFMPY010000033">
    <property type="protein sequence ID" value="MBO0906184.1"/>
    <property type="molecule type" value="Genomic_DNA"/>
</dbReference>
<dbReference type="PROSITE" id="PS50206">
    <property type="entry name" value="RHODANESE_3"/>
    <property type="match status" value="2"/>
</dbReference>
<dbReference type="NCBIfam" id="NF008557">
    <property type="entry name" value="PRK11493.1"/>
    <property type="match status" value="1"/>
</dbReference>
<dbReference type="EC" id="2.8.1.2" evidence="4"/>
<dbReference type="InterPro" id="IPR045078">
    <property type="entry name" value="TST/MPST-like"/>
</dbReference>
<dbReference type="GO" id="GO:0016784">
    <property type="term" value="F:3-mercaptopyruvate sulfurtransferase activity"/>
    <property type="evidence" value="ECO:0007669"/>
    <property type="project" value="UniProtKB-EC"/>
</dbReference>
<proteinExistence type="predicted"/>
<protein>
    <submittedName>
        <fullName evidence="4">3-mercaptopyruvate sulfurtransferase</fullName>
        <ecNumber evidence="4">2.8.1.2</ecNumber>
    </submittedName>
</protein>
<accession>A0ABS3J929</accession>
<evidence type="ECO:0000259" key="3">
    <source>
        <dbReference type="PROSITE" id="PS50206"/>
    </source>
</evidence>
<name>A0ABS3J929_9HYPH</name>
<reference evidence="4 5" key="1">
    <citation type="submission" date="2021-03" db="EMBL/GenBank/DDBJ databases">
        <title>Whole genome sequence of Jiella sp. MQZ13P-4.</title>
        <authorList>
            <person name="Tuo L."/>
        </authorList>
    </citation>
    <scope>NUCLEOTIDE SEQUENCE [LARGE SCALE GENOMIC DNA]</scope>
    <source>
        <strain evidence="4 5">MQZ13P-4</strain>
    </source>
</reference>
<dbReference type="SUPFAM" id="SSF52821">
    <property type="entry name" value="Rhodanese/Cell cycle control phosphatase"/>
    <property type="match status" value="2"/>
</dbReference>
<keyword evidence="1 4" id="KW-0808">Transferase</keyword>
<organism evidence="4 5">
    <name type="scientific">Jiella sonneratiae</name>
    <dbReference type="NCBI Taxonomy" id="2816856"/>
    <lineage>
        <taxon>Bacteria</taxon>
        <taxon>Pseudomonadati</taxon>
        <taxon>Pseudomonadota</taxon>
        <taxon>Alphaproteobacteria</taxon>
        <taxon>Hyphomicrobiales</taxon>
        <taxon>Aurantimonadaceae</taxon>
        <taxon>Jiella</taxon>
    </lineage>
</organism>
<feature type="domain" description="Rhodanese" evidence="3">
    <location>
        <begin position="168"/>
        <end position="281"/>
    </location>
</feature>
<dbReference type="Proteomes" id="UP000664288">
    <property type="component" value="Unassembled WGS sequence"/>
</dbReference>
<dbReference type="SMART" id="SM00450">
    <property type="entry name" value="RHOD"/>
    <property type="match status" value="2"/>
</dbReference>
<dbReference type="CDD" id="cd01448">
    <property type="entry name" value="TST_Repeat_1"/>
    <property type="match status" value="1"/>
</dbReference>
<evidence type="ECO:0000313" key="5">
    <source>
        <dbReference type="Proteomes" id="UP000664288"/>
    </source>
</evidence>